<sequence length="118" mass="13803">MVEEQGELEAEISKIPDVNFPVDGLKRLEQLQAVGIPMKAQLAALTEKMNKLEGKLTEIKINPFIKEHKEQIEHAIDQGTLLEKLELDIRKAEHERLLEEKNIEKVKQELFWMFLMRK</sequence>
<feature type="coiled-coil region" evidence="1">
    <location>
        <begin position="42"/>
        <end position="109"/>
    </location>
</feature>
<dbReference type="EMBL" id="JAGTPW010000046">
    <property type="protein sequence ID" value="MBR8645659.1"/>
    <property type="molecule type" value="Genomic_DNA"/>
</dbReference>
<organism evidence="2 3">
    <name type="scientific">Peribacillus frigoritolerans</name>
    <dbReference type="NCBI Taxonomy" id="450367"/>
    <lineage>
        <taxon>Bacteria</taxon>
        <taxon>Bacillati</taxon>
        <taxon>Bacillota</taxon>
        <taxon>Bacilli</taxon>
        <taxon>Bacillales</taxon>
        <taxon>Bacillaceae</taxon>
        <taxon>Peribacillus</taxon>
    </lineage>
</organism>
<dbReference type="Proteomes" id="UP000680045">
    <property type="component" value="Unassembled WGS sequence"/>
</dbReference>
<evidence type="ECO:0000313" key="3">
    <source>
        <dbReference type="Proteomes" id="UP000680045"/>
    </source>
</evidence>
<proteinExistence type="predicted"/>
<keyword evidence="1" id="KW-0175">Coiled coil</keyword>
<comment type="caution">
    <text evidence="2">The sequence shown here is derived from an EMBL/GenBank/DDBJ whole genome shotgun (WGS) entry which is preliminary data.</text>
</comment>
<dbReference type="AlphaFoldDB" id="A0A941JBD7"/>
<gene>
    <name evidence="2" type="ORF">KEH51_21565</name>
</gene>
<protein>
    <submittedName>
        <fullName evidence="2">Uncharacterized protein</fullName>
    </submittedName>
</protein>
<evidence type="ECO:0000256" key="1">
    <source>
        <dbReference type="SAM" id="Coils"/>
    </source>
</evidence>
<evidence type="ECO:0000313" key="2">
    <source>
        <dbReference type="EMBL" id="MBR8645659.1"/>
    </source>
</evidence>
<name>A0A941JBD7_9BACI</name>
<reference evidence="2" key="1">
    <citation type="submission" date="2021-04" db="EMBL/GenBank/DDBJ databases">
        <title>Whole genome sequencing of Enterococci isolates from hospitalized patients.</title>
        <authorList>
            <person name="Ogoti B.M."/>
            <person name="Onyambu F.G."/>
        </authorList>
    </citation>
    <scope>NUCLEOTIDE SEQUENCE</scope>
    <source>
        <strain evidence="2">242</strain>
    </source>
</reference>
<accession>A0A941JBD7</accession>